<name>A0A9D1R3X3_9FIRM</name>
<dbReference type="AlphaFoldDB" id="A0A9D1R3X3"/>
<dbReference type="InterPro" id="IPR029044">
    <property type="entry name" value="Nucleotide-diphossugar_trans"/>
</dbReference>
<dbReference type="EMBL" id="DXGH01000015">
    <property type="protein sequence ID" value="HIW80522.1"/>
    <property type="molecule type" value="Genomic_DNA"/>
</dbReference>
<comment type="caution">
    <text evidence="4">The sequence shown here is derived from an EMBL/GenBank/DDBJ whole genome shotgun (WGS) entry which is preliminary data.</text>
</comment>
<evidence type="ECO:0000313" key="5">
    <source>
        <dbReference type="Proteomes" id="UP000824265"/>
    </source>
</evidence>
<dbReference type="Proteomes" id="UP000824265">
    <property type="component" value="Unassembled WGS sequence"/>
</dbReference>
<dbReference type="GO" id="GO:0016757">
    <property type="term" value="F:glycosyltransferase activity"/>
    <property type="evidence" value="ECO:0007669"/>
    <property type="project" value="UniProtKB-KW"/>
</dbReference>
<protein>
    <submittedName>
        <fullName evidence="4">Glycosyltransferase</fullName>
        <ecNumber evidence="4">2.4.-.-</ecNumber>
    </submittedName>
</protein>
<gene>
    <name evidence="4" type="ORF">H9742_03175</name>
</gene>
<dbReference type="Pfam" id="PF00535">
    <property type="entry name" value="Glycos_transf_2"/>
    <property type="match status" value="1"/>
</dbReference>
<evidence type="ECO:0000256" key="1">
    <source>
        <dbReference type="ARBA" id="ARBA00022676"/>
    </source>
</evidence>
<proteinExistence type="predicted"/>
<evidence type="ECO:0000256" key="2">
    <source>
        <dbReference type="ARBA" id="ARBA00022679"/>
    </source>
</evidence>
<evidence type="ECO:0000313" key="4">
    <source>
        <dbReference type="EMBL" id="HIW80522.1"/>
    </source>
</evidence>
<dbReference type="PANTHER" id="PTHR22916">
    <property type="entry name" value="GLYCOSYLTRANSFERASE"/>
    <property type="match status" value="1"/>
</dbReference>
<dbReference type="Pfam" id="PF13412">
    <property type="entry name" value="HTH_24"/>
    <property type="match status" value="1"/>
</dbReference>
<reference evidence="4" key="2">
    <citation type="submission" date="2021-04" db="EMBL/GenBank/DDBJ databases">
        <authorList>
            <person name="Gilroy R."/>
        </authorList>
    </citation>
    <scope>NUCLEOTIDE SEQUENCE</scope>
    <source>
        <strain evidence="4">CHK195-6426</strain>
    </source>
</reference>
<organism evidence="4 5">
    <name type="scientific">Candidatus Acetatifactor stercoripullorum</name>
    <dbReference type="NCBI Taxonomy" id="2838414"/>
    <lineage>
        <taxon>Bacteria</taxon>
        <taxon>Bacillati</taxon>
        <taxon>Bacillota</taxon>
        <taxon>Clostridia</taxon>
        <taxon>Lachnospirales</taxon>
        <taxon>Lachnospiraceae</taxon>
        <taxon>Acetatifactor</taxon>
    </lineage>
</organism>
<dbReference type="EC" id="2.4.-.-" evidence="4"/>
<dbReference type="InterPro" id="IPR036388">
    <property type="entry name" value="WH-like_DNA-bd_sf"/>
</dbReference>
<keyword evidence="2 4" id="KW-0808">Transferase</keyword>
<accession>A0A9D1R3X3</accession>
<keyword evidence="1 4" id="KW-0328">Glycosyltransferase</keyword>
<dbReference type="Gene3D" id="3.90.550.10">
    <property type="entry name" value="Spore Coat Polysaccharide Biosynthesis Protein SpsA, Chain A"/>
    <property type="match status" value="1"/>
</dbReference>
<dbReference type="SUPFAM" id="SSF53448">
    <property type="entry name" value="Nucleotide-diphospho-sugar transferases"/>
    <property type="match status" value="1"/>
</dbReference>
<reference evidence="4" key="1">
    <citation type="journal article" date="2021" name="PeerJ">
        <title>Extensive microbial diversity within the chicken gut microbiome revealed by metagenomics and culture.</title>
        <authorList>
            <person name="Gilroy R."/>
            <person name="Ravi A."/>
            <person name="Getino M."/>
            <person name="Pursley I."/>
            <person name="Horton D.L."/>
            <person name="Alikhan N.F."/>
            <person name="Baker D."/>
            <person name="Gharbi K."/>
            <person name="Hall N."/>
            <person name="Watson M."/>
            <person name="Adriaenssens E.M."/>
            <person name="Foster-Nyarko E."/>
            <person name="Jarju S."/>
            <person name="Secka A."/>
            <person name="Antonio M."/>
            <person name="Oren A."/>
            <person name="Chaudhuri R.R."/>
            <person name="La Ragione R."/>
            <person name="Hildebrand F."/>
            <person name="Pallen M.J."/>
        </authorList>
    </citation>
    <scope>NUCLEOTIDE SEQUENCE</scope>
    <source>
        <strain evidence="4">CHK195-6426</strain>
    </source>
</reference>
<dbReference type="PANTHER" id="PTHR22916:SF51">
    <property type="entry name" value="GLYCOSYLTRANSFERASE EPSH-RELATED"/>
    <property type="match status" value="1"/>
</dbReference>
<dbReference type="SUPFAM" id="SSF46785">
    <property type="entry name" value="Winged helix' DNA-binding domain"/>
    <property type="match status" value="1"/>
</dbReference>
<dbReference type="Gene3D" id="1.10.10.10">
    <property type="entry name" value="Winged helix-like DNA-binding domain superfamily/Winged helix DNA-binding domain"/>
    <property type="match status" value="1"/>
</dbReference>
<dbReference type="InterPro" id="IPR001173">
    <property type="entry name" value="Glyco_trans_2-like"/>
</dbReference>
<dbReference type="CDD" id="cd00761">
    <property type="entry name" value="Glyco_tranf_GTA_type"/>
    <property type="match status" value="1"/>
</dbReference>
<dbReference type="InterPro" id="IPR036390">
    <property type="entry name" value="WH_DNA-bd_sf"/>
</dbReference>
<evidence type="ECO:0000259" key="3">
    <source>
        <dbReference type="Pfam" id="PF00535"/>
    </source>
</evidence>
<feature type="domain" description="Glycosyltransferase 2-like" evidence="3">
    <location>
        <begin position="6"/>
        <end position="172"/>
    </location>
</feature>
<sequence>MEPTVSIIVPVYNGEKYIRRCVDSILHQEYTDYELLLTDDGSTDSSGKICDEYTAMDSRVRVFHKPNTGVSDTRNYAMDRARGTYLQFVDSDDWLTPDATKLFVRAAAEHHCDMVIADFYRVVGKRISHKGDIEEEGVLGREAYAAHMMANPADFYYGVLWNKLYRRDIVKKHQLRMDAALSWCEDFLFNLEYIYHAKTFYALQAPVYYYVKTEGSLVSQGMSLSKTIKMKLLMFDYYNNFYKNILDEEEYEKNRLQVYSFLVKAATDGLVPLSILPGSKKLGDERTGIFSGAVDSDGIIMEAYRERKLLERYMETIAVKNDLTLNDVKVLFYLSQYSRFQSRKELADFVNLSRRALSVSLQRLVSKGYLRMEELREKKAESKGKKEVTDKILSFQFLSPCDGILEEFATAQNDYDQVRFQGFTEEELIRYACLNEKIKENIRKIL</sequence>